<protein>
    <submittedName>
        <fullName evidence="2">Uncharacterized protein</fullName>
    </submittedName>
</protein>
<evidence type="ECO:0000313" key="2">
    <source>
        <dbReference type="EMBL" id="VEL42134.1"/>
    </source>
</evidence>
<keyword evidence="3" id="KW-1185">Reference proteome</keyword>
<reference evidence="2" key="1">
    <citation type="submission" date="2018-11" db="EMBL/GenBank/DDBJ databases">
        <authorList>
            <consortium name="Pathogen Informatics"/>
        </authorList>
    </citation>
    <scope>NUCLEOTIDE SEQUENCE</scope>
</reference>
<proteinExistence type="predicted"/>
<feature type="signal peptide" evidence="1">
    <location>
        <begin position="1"/>
        <end position="18"/>
    </location>
</feature>
<evidence type="ECO:0000313" key="3">
    <source>
        <dbReference type="Proteomes" id="UP000784294"/>
    </source>
</evidence>
<keyword evidence="1" id="KW-0732">Signal</keyword>
<evidence type="ECO:0000256" key="1">
    <source>
        <dbReference type="SAM" id="SignalP"/>
    </source>
</evidence>
<dbReference type="AlphaFoldDB" id="A0A3S5APP3"/>
<feature type="chain" id="PRO_5018783890" evidence="1">
    <location>
        <begin position="19"/>
        <end position="109"/>
    </location>
</feature>
<dbReference type="Proteomes" id="UP000784294">
    <property type="component" value="Unassembled WGS sequence"/>
</dbReference>
<sequence>MVALSLLFLSWPIYRYSPYPLIPLVCIPLVKRSFLASLGWCHPTCCSPCSPLFRLANPTMASNPHLPRGTVDPFRYFLVDRFHSVPVPMYVFLPALFLKPLEARTLSLH</sequence>
<dbReference type="EMBL" id="CAAALY010272758">
    <property type="protein sequence ID" value="VEL42134.1"/>
    <property type="molecule type" value="Genomic_DNA"/>
</dbReference>
<gene>
    <name evidence="2" type="ORF">PXEA_LOCUS35574</name>
</gene>
<accession>A0A3S5APP3</accession>
<name>A0A3S5APP3_9PLAT</name>
<organism evidence="2 3">
    <name type="scientific">Protopolystoma xenopodis</name>
    <dbReference type="NCBI Taxonomy" id="117903"/>
    <lineage>
        <taxon>Eukaryota</taxon>
        <taxon>Metazoa</taxon>
        <taxon>Spiralia</taxon>
        <taxon>Lophotrochozoa</taxon>
        <taxon>Platyhelminthes</taxon>
        <taxon>Monogenea</taxon>
        <taxon>Polyopisthocotylea</taxon>
        <taxon>Polystomatidea</taxon>
        <taxon>Polystomatidae</taxon>
        <taxon>Protopolystoma</taxon>
    </lineage>
</organism>
<comment type="caution">
    <text evidence="2">The sequence shown here is derived from an EMBL/GenBank/DDBJ whole genome shotgun (WGS) entry which is preliminary data.</text>
</comment>